<name>A0ABN6XJ36_9MICO</name>
<evidence type="ECO:0000256" key="1">
    <source>
        <dbReference type="ARBA" id="ARBA00022741"/>
    </source>
</evidence>
<evidence type="ECO:0000256" key="2">
    <source>
        <dbReference type="ARBA" id="ARBA00022801"/>
    </source>
</evidence>
<feature type="domain" description="Carboxyltransferase" evidence="4">
    <location>
        <begin position="2"/>
        <end position="132"/>
    </location>
</feature>
<dbReference type="PANTHER" id="PTHR43309:SF3">
    <property type="entry name" value="5-OXOPROLINASE SUBUNIT C"/>
    <property type="match status" value="1"/>
</dbReference>
<dbReference type="EMBL" id="AP027731">
    <property type="protein sequence ID" value="BDZ44923.1"/>
    <property type="molecule type" value="Genomic_DNA"/>
</dbReference>
<evidence type="ECO:0000259" key="4">
    <source>
        <dbReference type="SMART" id="SM00797"/>
    </source>
</evidence>
<accession>A0ABN6XJ36</accession>
<evidence type="ECO:0000256" key="3">
    <source>
        <dbReference type="ARBA" id="ARBA00022840"/>
    </source>
</evidence>
<gene>
    <name evidence="5" type="ORF">GCM10025866_08320</name>
</gene>
<keyword evidence="1" id="KW-0547">Nucleotide-binding</keyword>
<evidence type="ECO:0000313" key="5">
    <source>
        <dbReference type="EMBL" id="BDZ44923.1"/>
    </source>
</evidence>
<protein>
    <recommendedName>
        <fullName evidence="4">Carboxyltransferase domain-containing protein</fullName>
    </recommendedName>
</protein>
<reference evidence="6" key="1">
    <citation type="journal article" date="2019" name="Int. J. Syst. Evol. Microbiol.">
        <title>The Global Catalogue of Microorganisms (GCM) 10K type strain sequencing project: providing services to taxonomists for standard genome sequencing and annotation.</title>
        <authorList>
            <consortium name="The Broad Institute Genomics Platform"/>
            <consortium name="The Broad Institute Genome Sequencing Center for Infectious Disease"/>
            <person name="Wu L."/>
            <person name="Ma J."/>
        </authorList>
    </citation>
    <scope>NUCLEOTIDE SEQUENCE [LARGE SCALE GENOMIC DNA]</scope>
    <source>
        <strain evidence="6">NBRC 108725</strain>
    </source>
</reference>
<evidence type="ECO:0000313" key="6">
    <source>
        <dbReference type="Proteomes" id="UP001321498"/>
    </source>
</evidence>
<dbReference type="SUPFAM" id="SSF50891">
    <property type="entry name" value="Cyclophilin-like"/>
    <property type="match status" value="1"/>
</dbReference>
<sequence>MPAADLVPVDPPADGPVRLDLAPGPRQDWFPEETIAVLLGTAWSVSPRSDRTGIRLEGPPLERSVTGELASEGMLPGAIQVSPDGSPTVLGVDAPVTGGYPVIAVVAERSLDLLAQLRPGQPVLFSPRGLRT</sequence>
<keyword evidence="6" id="KW-1185">Reference proteome</keyword>
<dbReference type="PANTHER" id="PTHR43309">
    <property type="entry name" value="5-OXOPROLINASE SUBUNIT C"/>
    <property type="match status" value="1"/>
</dbReference>
<dbReference type="Pfam" id="PF02626">
    <property type="entry name" value="CT_A_B"/>
    <property type="match status" value="1"/>
</dbReference>
<dbReference type="InterPro" id="IPR003778">
    <property type="entry name" value="CT_A_B"/>
</dbReference>
<organism evidence="5 6">
    <name type="scientific">Naasia aerilata</name>
    <dbReference type="NCBI Taxonomy" id="1162966"/>
    <lineage>
        <taxon>Bacteria</taxon>
        <taxon>Bacillati</taxon>
        <taxon>Actinomycetota</taxon>
        <taxon>Actinomycetes</taxon>
        <taxon>Micrococcales</taxon>
        <taxon>Microbacteriaceae</taxon>
        <taxon>Naasia</taxon>
    </lineage>
</organism>
<dbReference type="InterPro" id="IPR052708">
    <property type="entry name" value="PxpC"/>
</dbReference>
<proteinExistence type="predicted"/>
<keyword evidence="2" id="KW-0378">Hydrolase</keyword>
<dbReference type="InterPro" id="IPR029000">
    <property type="entry name" value="Cyclophilin-like_dom_sf"/>
</dbReference>
<dbReference type="SMART" id="SM00797">
    <property type="entry name" value="AHS2"/>
    <property type="match status" value="1"/>
</dbReference>
<keyword evidence="3" id="KW-0067">ATP-binding</keyword>
<dbReference type="Proteomes" id="UP001321498">
    <property type="component" value="Chromosome"/>
</dbReference>
<dbReference type="Gene3D" id="2.40.100.10">
    <property type="entry name" value="Cyclophilin-like"/>
    <property type="match status" value="1"/>
</dbReference>